<sequence length="291" mass="33760">MSTWNEQDLSEYFQNPNSYSIIDVQDLQDARGIEDFNQDDFFNEWEAEEVIIRELEERMRPDDAQLIGKYLRESKEMHARIKRLRDKLIQELSEATKLKKHLQNKAKRDELARENISLKQEIDLLREQIDTNKDDSLTMLKMENIRLILQNKTLKKQLDFEHKKRQALDKSKRVRGTKKLSRKLKYAAIEAVKAEQEARLAIQQTKETITNRARKAGLAKQSPYEKAGTIKAVNELLAEKQDLLKQRGGKAALNKMILDLIAIGDIPAPNTPSAKTVDSWIDKFRKTQSAS</sequence>
<proteinExistence type="predicted"/>
<evidence type="ECO:0000313" key="2">
    <source>
        <dbReference type="EMBL" id="UOO81612.1"/>
    </source>
</evidence>
<dbReference type="Proteomes" id="UP000829817">
    <property type="component" value="Chromosome"/>
</dbReference>
<evidence type="ECO:0000256" key="1">
    <source>
        <dbReference type="SAM" id="Coils"/>
    </source>
</evidence>
<dbReference type="EMBL" id="CP091508">
    <property type="protein sequence ID" value="UOO81612.1"/>
    <property type="molecule type" value="Genomic_DNA"/>
</dbReference>
<name>A0ABY4DVI0_9NEIS</name>
<dbReference type="RefSeq" id="WP_244784884.1">
    <property type="nucleotide sequence ID" value="NZ_CP091508.1"/>
</dbReference>
<feature type="coiled-coil region" evidence="1">
    <location>
        <begin position="71"/>
        <end position="135"/>
    </location>
</feature>
<keyword evidence="3" id="KW-1185">Reference proteome</keyword>
<keyword evidence="1" id="KW-0175">Coiled coil</keyword>
<evidence type="ECO:0000313" key="3">
    <source>
        <dbReference type="Proteomes" id="UP000829817"/>
    </source>
</evidence>
<protein>
    <submittedName>
        <fullName evidence="2">Uncharacterized protein</fullName>
    </submittedName>
</protein>
<reference evidence="2 3" key="1">
    <citation type="journal article" date="2022" name="Res Sq">
        <title>Evolution of multicellular longitudinally dividing oral cavity symbionts (Neisseriaceae).</title>
        <authorList>
            <person name="Nyongesa S."/>
            <person name="Weber P."/>
            <person name="Bernet E."/>
            <person name="Pullido F."/>
            <person name="Nieckarz M."/>
            <person name="Delaby M."/>
            <person name="Nieves C."/>
            <person name="Viehboeck T."/>
            <person name="Krause N."/>
            <person name="Rivera-Millot A."/>
            <person name="Nakamura A."/>
            <person name="Vischer N."/>
            <person name="VanNieuwenhze M."/>
            <person name="Brun Y."/>
            <person name="Cava F."/>
            <person name="Bulgheresi S."/>
            <person name="Veyrier F."/>
        </authorList>
    </citation>
    <scope>NUCLEOTIDE SEQUENCE [LARGE SCALE GENOMIC DNA]</scope>
    <source>
        <strain evidence="2 3">CCUG 63373m</strain>
    </source>
</reference>
<organism evidence="2 3">
    <name type="scientific">Uruburuella testudinis</name>
    <dbReference type="NCBI Taxonomy" id="1282863"/>
    <lineage>
        <taxon>Bacteria</taxon>
        <taxon>Pseudomonadati</taxon>
        <taxon>Pseudomonadota</taxon>
        <taxon>Betaproteobacteria</taxon>
        <taxon>Neisseriales</taxon>
        <taxon>Neisseriaceae</taxon>
        <taxon>Uruburuella</taxon>
    </lineage>
</organism>
<accession>A0ABY4DVI0</accession>
<gene>
    <name evidence="2" type="ORF">LVJ83_11905</name>
</gene>